<dbReference type="FunFam" id="3.90.950.10:FF:000001">
    <property type="entry name" value="dITP/XTP pyrophosphatase"/>
    <property type="match status" value="1"/>
</dbReference>
<evidence type="ECO:0000256" key="6">
    <source>
        <dbReference type="ARBA" id="ARBA00022842"/>
    </source>
</evidence>
<evidence type="ECO:0000256" key="3">
    <source>
        <dbReference type="ARBA" id="ARBA00022723"/>
    </source>
</evidence>
<evidence type="ECO:0000256" key="8">
    <source>
        <dbReference type="ARBA" id="ARBA00051875"/>
    </source>
</evidence>
<reference evidence="12 13" key="1">
    <citation type="submission" date="2016-10" db="EMBL/GenBank/DDBJ databases">
        <authorList>
            <person name="de Groot N.N."/>
        </authorList>
    </citation>
    <scope>NUCLEOTIDE SEQUENCE [LARGE SCALE GENOMIC DNA]</scope>
    <source>
        <strain evidence="12 13">DSM 21650</strain>
    </source>
</reference>
<dbReference type="GO" id="GO:0009146">
    <property type="term" value="P:purine nucleoside triphosphate catabolic process"/>
    <property type="evidence" value="ECO:0007669"/>
    <property type="project" value="UniProtKB-UniRule"/>
</dbReference>
<dbReference type="InterPro" id="IPR002637">
    <property type="entry name" value="RdgB/HAM1"/>
</dbReference>
<comment type="caution">
    <text evidence="10">Lacks conserved residue(s) required for the propagation of feature annotation.</text>
</comment>
<feature type="binding site" evidence="10">
    <location>
        <begin position="185"/>
        <end position="186"/>
    </location>
    <ligand>
        <name>substrate</name>
    </ligand>
</feature>
<comment type="catalytic activity">
    <reaction evidence="9 10">
        <text>XTP + H2O = XMP + diphosphate + H(+)</text>
        <dbReference type="Rhea" id="RHEA:28610"/>
        <dbReference type="ChEBI" id="CHEBI:15377"/>
        <dbReference type="ChEBI" id="CHEBI:15378"/>
        <dbReference type="ChEBI" id="CHEBI:33019"/>
        <dbReference type="ChEBI" id="CHEBI:57464"/>
        <dbReference type="ChEBI" id="CHEBI:61314"/>
        <dbReference type="EC" id="3.6.1.66"/>
    </reaction>
</comment>
<dbReference type="InterPro" id="IPR020922">
    <property type="entry name" value="dITP/XTP_pyrophosphatase"/>
</dbReference>
<proteinExistence type="inferred from homology"/>
<evidence type="ECO:0000256" key="4">
    <source>
        <dbReference type="ARBA" id="ARBA00022741"/>
    </source>
</evidence>
<evidence type="ECO:0000256" key="1">
    <source>
        <dbReference type="ARBA" id="ARBA00008023"/>
    </source>
</evidence>
<keyword evidence="5 10" id="KW-0378">Hydrolase</keyword>
<dbReference type="InterPro" id="IPR029001">
    <property type="entry name" value="ITPase-like_fam"/>
</dbReference>
<dbReference type="PANTHER" id="PTHR11067:SF9">
    <property type="entry name" value="INOSINE TRIPHOSPHATE PYROPHOSPHATASE"/>
    <property type="match status" value="1"/>
</dbReference>
<dbReference type="PANTHER" id="PTHR11067">
    <property type="entry name" value="INOSINE TRIPHOSPHATE PYROPHOSPHATASE/HAM1 PROTEIN"/>
    <property type="match status" value="1"/>
</dbReference>
<dbReference type="EC" id="3.6.1.66" evidence="10"/>
<keyword evidence="3 10" id="KW-0479">Metal-binding</keyword>
<dbReference type="GO" id="GO:0000166">
    <property type="term" value="F:nucleotide binding"/>
    <property type="evidence" value="ECO:0007669"/>
    <property type="project" value="UniProtKB-KW"/>
</dbReference>
<name>A0A1H3Q6D6_9FIRM</name>
<dbReference type="Gene3D" id="3.90.950.10">
    <property type="match status" value="1"/>
</dbReference>
<evidence type="ECO:0000256" key="9">
    <source>
        <dbReference type="ARBA" id="ARBA00052017"/>
    </source>
</evidence>
<organism evidence="12 13">
    <name type="scientific">Proteiniborus ethanoligenes</name>
    <dbReference type="NCBI Taxonomy" id="415015"/>
    <lineage>
        <taxon>Bacteria</taxon>
        <taxon>Bacillati</taxon>
        <taxon>Bacillota</taxon>
        <taxon>Clostridia</taxon>
        <taxon>Eubacteriales</taxon>
        <taxon>Proteiniborus</taxon>
    </lineage>
</organism>
<feature type="binding site" evidence="10">
    <location>
        <begin position="157"/>
        <end position="160"/>
    </location>
    <ligand>
        <name>substrate</name>
    </ligand>
</feature>
<comment type="catalytic activity">
    <reaction evidence="8 10">
        <text>dITP + H2O = dIMP + diphosphate + H(+)</text>
        <dbReference type="Rhea" id="RHEA:28342"/>
        <dbReference type="ChEBI" id="CHEBI:15377"/>
        <dbReference type="ChEBI" id="CHEBI:15378"/>
        <dbReference type="ChEBI" id="CHEBI:33019"/>
        <dbReference type="ChEBI" id="CHEBI:61194"/>
        <dbReference type="ChEBI" id="CHEBI:61382"/>
        <dbReference type="EC" id="3.6.1.66"/>
    </reaction>
</comment>
<feature type="binding site" evidence="10">
    <location>
        <position position="74"/>
    </location>
    <ligand>
        <name>Mg(2+)</name>
        <dbReference type="ChEBI" id="CHEBI:18420"/>
    </ligand>
</feature>
<keyword evidence="4 10" id="KW-0547">Nucleotide-binding</keyword>
<dbReference type="Proteomes" id="UP000198625">
    <property type="component" value="Unassembled WGS sequence"/>
</dbReference>
<comment type="function">
    <text evidence="10">Pyrophosphatase that catalyzes the hydrolysis of nucleoside triphosphates to their monophosphate derivatives, with a high preference for the non-canonical purine nucleotides XTP (xanthosine triphosphate), dITP (deoxyinosine triphosphate) and ITP. Seems to function as a house-cleaning enzyme that removes non-canonical purine nucleotides from the nucleotide pool, thus preventing their incorporation into DNA/RNA and avoiding chromosomal lesions.</text>
</comment>
<dbReference type="NCBIfam" id="TIGR00042">
    <property type="entry name" value="RdgB/HAM1 family non-canonical purine NTP pyrophosphatase"/>
    <property type="match status" value="1"/>
</dbReference>
<evidence type="ECO:0000256" key="10">
    <source>
        <dbReference type="HAMAP-Rule" id="MF_01405"/>
    </source>
</evidence>
<gene>
    <name evidence="12" type="ORF">SAMN05660462_01813</name>
</gene>
<evidence type="ECO:0000256" key="11">
    <source>
        <dbReference type="RuleBase" id="RU003781"/>
    </source>
</evidence>
<feature type="active site" description="Proton acceptor" evidence="10">
    <location>
        <position position="74"/>
    </location>
</feature>
<keyword evidence="13" id="KW-1185">Reference proteome</keyword>
<dbReference type="GO" id="GO:0036220">
    <property type="term" value="F:ITP diphosphatase activity"/>
    <property type="evidence" value="ECO:0007669"/>
    <property type="project" value="UniProtKB-UniRule"/>
</dbReference>
<dbReference type="HAMAP" id="MF_01405">
    <property type="entry name" value="Non_canon_purine_NTPase"/>
    <property type="match status" value="1"/>
</dbReference>
<dbReference type="GO" id="GO:0035870">
    <property type="term" value="F:dITP diphosphatase activity"/>
    <property type="evidence" value="ECO:0007669"/>
    <property type="project" value="UniProtKB-UniRule"/>
</dbReference>
<dbReference type="EMBL" id="FNQE01000018">
    <property type="protein sequence ID" value="SDZ08741.1"/>
    <property type="molecule type" value="Genomic_DNA"/>
</dbReference>
<comment type="catalytic activity">
    <reaction evidence="10">
        <text>ITP + H2O = IMP + diphosphate + H(+)</text>
        <dbReference type="Rhea" id="RHEA:29399"/>
        <dbReference type="ChEBI" id="CHEBI:15377"/>
        <dbReference type="ChEBI" id="CHEBI:15378"/>
        <dbReference type="ChEBI" id="CHEBI:33019"/>
        <dbReference type="ChEBI" id="CHEBI:58053"/>
        <dbReference type="ChEBI" id="CHEBI:61402"/>
        <dbReference type="EC" id="3.6.1.66"/>
    </reaction>
</comment>
<sequence length="212" mass="23478">MMSEKILVVSTDNNHKISEIQDIMKDMPIRVLSKKEAGLGHIEVIEDGSTLEENAIKKALELAKKTDAIVIADDTGLFVDKLHGEPGVYSSRYSGESATYSDNNIKLLKELGGIPLEERTAKFKTVIAIVLEDKSIRTVCGECIGRIGFELRGENGFGYDPLFIVDGYDKTFAELGDEVKNKISHRAKALFNLKEELKNIIEDEENEGSGNK</sequence>
<accession>A0A1H3Q6D6</accession>
<evidence type="ECO:0000313" key="13">
    <source>
        <dbReference type="Proteomes" id="UP000198625"/>
    </source>
</evidence>
<dbReference type="AlphaFoldDB" id="A0A1H3Q6D6"/>
<feature type="binding site" evidence="10">
    <location>
        <position position="75"/>
    </location>
    <ligand>
        <name>substrate</name>
    </ligand>
</feature>
<dbReference type="Pfam" id="PF01725">
    <property type="entry name" value="Ham1p_like"/>
    <property type="match status" value="1"/>
</dbReference>
<comment type="subunit">
    <text evidence="2 10">Homodimer.</text>
</comment>
<evidence type="ECO:0000256" key="7">
    <source>
        <dbReference type="ARBA" id="ARBA00023080"/>
    </source>
</evidence>
<evidence type="ECO:0000313" key="12">
    <source>
        <dbReference type="EMBL" id="SDZ08741.1"/>
    </source>
</evidence>
<protein>
    <recommendedName>
        <fullName evidence="10">dITP/XTP pyrophosphatase</fullName>
        <ecNumber evidence="10">3.6.1.66</ecNumber>
    </recommendedName>
    <alternativeName>
        <fullName evidence="10">Non-canonical purine NTP pyrophosphatase</fullName>
    </alternativeName>
    <alternativeName>
        <fullName evidence="10">Non-standard purine NTP pyrophosphatase</fullName>
    </alternativeName>
    <alternativeName>
        <fullName evidence="10">Nucleoside-triphosphate diphosphatase</fullName>
    </alternativeName>
    <alternativeName>
        <fullName evidence="10">Nucleoside-triphosphate pyrophosphatase</fullName>
        <shortName evidence="10">NTPase</shortName>
    </alternativeName>
</protein>
<dbReference type="GO" id="GO:0017111">
    <property type="term" value="F:ribonucleoside triphosphate phosphatase activity"/>
    <property type="evidence" value="ECO:0007669"/>
    <property type="project" value="InterPro"/>
</dbReference>
<dbReference type="CDD" id="cd00515">
    <property type="entry name" value="HAM1"/>
    <property type="match status" value="1"/>
</dbReference>
<dbReference type="SUPFAM" id="SSF52972">
    <property type="entry name" value="ITPase-like"/>
    <property type="match status" value="1"/>
</dbReference>
<feature type="binding site" evidence="10">
    <location>
        <position position="180"/>
    </location>
    <ligand>
        <name>substrate</name>
    </ligand>
</feature>
<comment type="similarity">
    <text evidence="1 10 11">Belongs to the HAM1 NTPase family.</text>
</comment>
<dbReference type="GO" id="GO:0005829">
    <property type="term" value="C:cytosol"/>
    <property type="evidence" value="ECO:0007669"/>
    <property type="project" value="TreeGrafter"/>
</dbReference>
<dbReference type="STRING" id="415015.SAMN05660462_01813"/>
<evidence type="ECO:0000256" key="2">
    <source>
        <dbReference type="ARBA" id="ARBA00011738"/>
    </source>
</evidence>
<evidence type="ECO:0000256" key="5">
    <source>
        <dbReference type="ARBA" id="ARBA00022801"/>
    </source>
</evidence>
<dbReference type="GO" id="GO:0009117">
    <property type="term" value="P:nucleotide metabolic process"/>
    <property type="evidence" value="ECO:0007669"/>
    <property type="project" value="UniProtKB-KW"/>
</dbReference>
<keyword evidence="7 10" id="KW-0546">Nucleotide metabolism</keyword>
<dbReference type="GO" id="GO:0046872">
    <property type="term" value="F:metal ion binding"/>
    <property type="evidence" value="ECO:0007669"/>
    <property type="project" value="UniProtKB-KW"/>
</dbReference>
<keyword evidence="6 10" id="KW-0460">Magnesium</keyword>
<dbReference type="GO" id="GO:0036222">
    <property type="term" value="F:XTP diphosphatase activity"/>
    <property type="evidence" value="ECO:0007669"/>
    <property type="project" value="UniProtKB-UniRule"/>
</dbReference>
<comment type="cofactor">
    <cofactor evidence="10">
        <name>Mg(2+)</name>
        <dbReference type="ChEBI" id="CHEBI:18420"/>
    </cofactor>
    <text evidence="10">Binds 1 Mg(2+) ion per subunit.</text>
</comment>